<dbReference type="Proteomes" id="UP000191408">
    <property type="component" value="Unassembled WGS sequence"/>
</dbReference>
<protein>
    <submittedName>
        <fullName evidence="2">Uncharacterized protein</fullName>
    </submittedName>
</protein>
<feature type="chain" id="PRO_5012166955" evidence="1">
    <location>
        <begin position="21"/>
        <end position="83"/>
    </location>
</feature>
<dbReference type="AlphaFoldDB" id="A0A1V6NEN9"/>
<keyword evidence="1" id="KW-0732">Signal</keyword>
<proteinExistence type="predicted"/>
<dbReference type="EMBL" id="MDYM01000010">
    <property type="protein sequence ID" value="OQD63151.1"/>
    <property type="molecule type" value="Genomic_DNA"/>
</dbReference>
<evidence type="ECO:0000313" key="2">
    <source>
        <dbReference type="EMBL" id="OQD63151.1"/>
    </source>
</evidence>
<feature type="signal peptide" evidence="1">
    <location>
        <begin position="1"/>
        <end position="20"/>
    </location>
</feature>
<keyword evidence="3" id="KW-1185">Reference proteome</keyword>
<evidence type="ECO:0000256" key="1">
    <source>
        <dbReference type="SAM" id="SignalP"/>
    </source>
</evidence>
<organism evidence="2 3">
    <name type="scientific">Penicillium polonicum</name>
    <dbReference type="NCBI Taxonomy" id="60169"/>
    <lineage>
        <taxon>Eukaryota</taxon>
        <taxon>Fungi</taxon>
        <taxon>Dikarya</taxon>
        <taxon>Ascomycota</taxon>
        <taxon>Pezizomycotina</taxon>
        <taxon>Eurotiomycetes</taxon>
        <taxon>Eurotiomycetidae</taxon>
        <taxon>Eurotiales</taxon>
        <taxon>Aspergillaceae</taxon>
        <taxon>Penicillium</taxon>
    </lineage>
</organism>
<evidence type="ECO:0000313" key="3">
    <source>
        <dbReference type="Proteomes" id="UP000191408"/>
    </source>
</evidence>
<comment type="caution">
    <text evidence="2">The sequence shown here is derived from an EMBL/GenBank/DDBJ whole genome shotgun (WGS) entry which is preliminary data.</text>
</comment>
<accession>A0A1V6NEN9</accession>
<name>A0A1V6NEN9_PENPO</name>
<reference evidence="3" key="1">
    <citation type="journal article" date="2017" name="Nat. Microbiol.">
        <title>Global analysis of biosynthetic gene clusters reveals vast potential of secondary metabolite production in Penicillium species.</title>
        <authorList>
            <person name="Nielsen J.C."/>
            <person name="Grijseels S."/>
            <person name="Prigent S."/>
            <person name="Ji B."/>
            <person name="Dainat J."/>
            <person name="Nielsen K.F."/>
            <person name="Frisvad J.C."/>
            <person name="Workman M."/>
            <person name="Nielsen J."/>
        </authorList>
    </citation>
    <scope>NUCLEOTIDE SEQUENCE [LARGE SCALE GENOMIC DNA]</scope>
    <source>
        <strain evidence="3">IBT 4502</strain>
    </source>
</reference>
<sequence length="83" mass="9321">MHLFMPITFLLVTTFAPTFAAGSNLDPDPSRLCIGDEKCRYTTDYPMDDFKPPENECTCPGGSECTHSGDDTWNKHIHYSTCQ</sequence>
<gene>
    <name evidence="2" type="ORF">PENPOL_c010G04178</name>
</gene>